<dbReference type="SUPFAM" id="SSF53822">
    <property type="entry name" value="Periplasmic binding protein-like I"/>
    <property type="match status" value="1"/>
</dbReference>
<feature type="signal peptide" evidence="4">
    <location>
        <begin position="1"/>
        <end position="29"/>
    </location>
</feature>
<dbReference type="STRING" id="479434.Sthe_2798"/>
<dbReference type="AlphaFoldDB" id="D1C8R8"/>
<reference evidence="7" key="1">
    <citation type="submission" date="2009-11" db="EMBL/GenBank/DDBJ databases">
        <title>The complete chromosome 2 of Sphaerobacter thermophilus DSM 20745.</title>
        <authorList>
            <person name="Lucas S."/>
            <person name="Copeland A."/>
            <person name="Lapidus A."/>
            <person name="Glavina del Rio T."/>
            <person name="Dalin E."/>
            <person name="Tice H."/>
            <person name="Bruce D."/>
            <person name="Goodwin L."/>
            <person name="Pitluck S."/>
            <person name="Kyrpides N."/>
            <person name="Mavromatis K."/>
            <person name="Ivanova N."/>
            <person name="Mikhailova N."/>
            <person name="LaButti K.M."/>
            <person name="Clum A."/>
            <person name="Sun H.I."/>
            <person name="Brettin T."/>
            <person name="Detter J.C."/>
            <person name="Han C."/>
            <person name="Larimer F."/>
            <person name="Land M."/>
            <person name="Hauser L."/>
            <person name="Markowitz V."/>
            <person name="Cheng J.F."/>
            <person name="Hugenholtz P."/>
            <person name="Woyke T."/>
            <person name="Wu D."/>
            <person name="Steenblock K."/>
            <person name="Schneider S."/>
            <person name="Pukall R."/>
            <person name="Goeker M."/>
            <person name="Klenk H.P."/>
            <person name="Eisen J.A."/>
        </authorList>
    </citation>
    <scope>NUCLEOTIDE SEQUENCE [LARGE SCALE GENOMIC DNA]</scope>
    <source>
        <strain evidence="7">ATCC 49802 / DSM 20745 / S 6022</strain>
    </source>
</reference>
<sequence length="438" mass="47395">MYRNRSRRLMLHLAIVISILLLVACGGEAAEPTSPAQAAAETPTAATTDATPSGQPTGSPAGDETAEEESAEQGEPYRIGAVLSITGGAATLGAPERDALQLLQDQVNEQGGILGPDGLRHPVEVIIYDDQSDESQAVLAVTRLIESDQVPAIICCSQSGTSLAAVDVVTRNEVPMISLASSETITQPVEERYWAFKPAWDNLQVSERLMLYFQREGITRIGLLSVSTEYGDSGRNALHELADDYGVSIVVDERFNPGTTDVTTHLNRVRTSDAEAVVVYALVPESVVAMKNYRDLGMDIPIVFTNSVATPAFIEAAGPLAEGAIVPAGKIIVYDTLPDSDHQKEVLEQFAVEYQERYGEPPNTFAGHAWDAFWLYVRAFEKHGPDPAAIRDEIEQTSDFVGITGVLTFSPERHTGFQTEDMVMVVVQDGRFVALAEE</sequence>
<feature type="domain" description="Leucine-binding protein" evidence="5">
    <location>
        <begin position="76"/>
        <end position="430"/>
    </location>
</feature>
<feature type="compositionally biased region" description="Low complexity" evidence="3">
    <location>
        <begin position="34"/>
        <end position="52"/>
    </location>
</feature>
<dbReference type="Proteomes" id="UP000002027">
    <property type="component" value="Chromosome 2"/>
</dbReference>
<dbReference type="CDD" id="cd06333">
    <property type="entry name" value="PBP1_ABC_RPA1789-like"/>
    <property type="match status" value="1"/>
</dbReference>
<feature type="chain" id="PRO_5003021921" evidence="4">
    <location>
        <begin position="30"/>
        <end position="438"/>
    </location>
</feature>
<evidence type="ECO:0000256" key="2">
    <source>
        <dbReference type="ARBA" id="ARBA00022729"/>
    </source>
</evidence>
<dbReference type="PANTHER" id="PTHR30483:SF38">
    <property type="entry name" value="BLR7848 PROTEIN"/>
    <property type="match status" value="1"/>
</dbReference>
<dbReference type="PROSITE" id="PS51257">
    <property type="entry name" value="PROKAR_LIPOPROTEIN"/>
    <property type="match status" value="1"/>
</dbReference>
<evidence type="ECO:0000313" key="6">
    <source>
        <dbReference type="EMBL" id="ACZ40211.1"/>
    </source>
</evidence>
<evidence type="ECO:0000256" key="1">
    <source>
        <dbReference type="ARBA" id="ARBA00010062"/>
    </source>
</evidence>
<gene>
    <name evidence="6" type="ordered locus">Sthe_2798</name>
</gene>
<dbReference type="Gene3D" id="3.40.50.2300">
    <property type="match status" value="2"/>
</dbReference>
<feature type="region of interest" description="Disordered" evidence="3">
    <location>
        <begin position="34"/>
        <end position="75"/>
    </location>
</feature>
<dbReference type="KEGG" id="sti:Sthe_2798"/>
<evidence type="ECO:0000259" key="5">
    <source>
        <dbReference type="Pfam" id="PF13458"/>
    </source>
</evidence>
<dbReference type="InterPro" id="IPR028082">
    <property type="entry name" value="Peripla_BP_I"/>
</dbReference>
<organism evidence="6 7">
    <name type="scientific">Sphaerobacter thermophilus (strain ATCC 49802 / DSM 20745 / KCCM 41009 / NCIMB 13125 / S 6022)</name>
    <dbReference type="NCBI Taxonomy" id="479434"/>
    <lineage>
        <taxon>Bacteria</taxon>
        <taxon>Pseudomonadati</taxon>
        <taxon>Thermomicrobiota</taxon>
        <taxon>Thermomicrobia</taxon>
        <taxon>Sphaerobacterales</taxon>
        <taxon>Sphaerobacterineae</taxon>
        <taxon>Sphaerobacteraceae</taxon>
        <taxon>Sphaerobacter</taxon>
    </lineage>
</organism>
<dbReference type="OrthoDB" id="9783240at2"/>
<keyword evidence="7" id="KW-1185">Reference proteome</keyword>
<dbReference type="EMBL" id="CP001824">
    <property type="protein sequence ID" value="ACZ40211.1"/>
    <property type="molecule type" value="Genomic_DNA"/>
</dbReference>
<keyword evidence="2 4" id="KW-0732">Signal</keyword>
<dbReference type="Pfam" id="PF13458">
    <property type="entry name" value="Peripla_BP_6"/>
    <property type="match status" value="1"/>
</dbReference>
<evidence type="ECO:0000256" key="3">
    <source>
        <dbReference type="SAM" id="MobiDB-lite"/>
    </source>
</evidence>
<name>D1C8R8_SPHTD</name>
<evidence type="ECO:0000256" key="4">
    <source>
        <dbReference type="SAM" id="SignalP"/>
    </source>
</evidence>
<dbReference type="InterPro" id="IPR028081">
    <property type="entry name" value="Leu-bd"/>
</dbReference>
<evidence type="ECO:0000313" key="7">
    <source>
        <dbReference type="Proteomes" id="UP000002027"/>
    </source>
</evidence>
<reference evidence="6 7" key="2">
    <citation type="journal article" date="2010" name="Stand. Genomic Sci.">
        <title>Complete genome sequence of Desulfohalobium retbaense type strain (HR(100)).</title>
        <authorList>
            <person name="Spring S."/>
            <person name="Nolan M."/>
            <person name="Lapidus A."/>
            <person name="Glavina Del Rio T."/>
            <person name="Copeland A."/>
            <person name="Tice H."/>
            <person name="Cheng J.F."/>
            <person name="Lucas S."/>
            <person name="Land M."/>
            <person name="Chen F."/>
            <person name="Bruce D."/>
            <person name="Goodwin L."/>
            <person name="Pitluck S."/>
            <person name="Ivanova N."/>
            <person name="Mavromatis K."/>
            <person name="Mikhailova N."/>
            <person name="Pati A."/>
            <person name="Chen A."/>
            <person name="Palaniappan K."/>
            <person name="Hauser L."/>
            <person name="Chang Y.J."/>
            <person name="Jeffries C.D."/>
            <person name="Munk C."/>
            <person name="Kiss H."/>
            <person name="Chain P."/>
            <person name="Han C."/>
            <person name="Brettin T."/>
            <person name="Detter J.C."/>
            <person name="Schuler E."/>
            <person name="Goker M."/>
            <person name="Rohde M."/>
            <person name="Bristow J."/>
            <person name="Eisen J.A."/>
            <person name="Markowitz V."/>
            <person name="Hugenholtz P."/>
            <person name="Kyrpides N.C."/>
            <person name="Klenk H.P."/>
        </authorList>
    </citation>
    <scope>NUCLEOTIDE SEQUENCE [LARGE SCALE GENOMIC DNA]</scope>
    <source>
        <strain evidence="7">ATCC 49802 / DSM 20745 / S 6022</strain>
    </source>
</reference>
<comment type="similarity">
    <text evidence="1">Belongs to the leucine-binding protein family.</text>
</comment>
<dbReference type="HOGENOM" id="CLU_027128_0_1_0"/>
<dbReference type="InterPro" id="IPR051010">
    <property type="entry name" value="BCAA_transport"/>
</dbReference>
<protein>
    <submittedName>
        <fullName evidence="6">Extracellular ligand-binding receptor</fullName>
    </submittedName>
</protein>
<accession>D1C8R8</accession>
<dbReference type="PANTHER" id="PTHR30483">
    <property type="entry name" value="LEUCINE-SPECIFIC-BINDING PROTEIN"/>
    <property type="match status" value="1"/>
</dbReference>
<dbReference type="eggNOG" id="COG0683">
    <property type="taxonomic scope" value="Bacteria"/>
</dbReference>
<dbReference type="RefSeq" id="WP_012873247.1">
    <property type="nucleotide sequence ID" value="NC_013524.1"/>
</dbReference>
<dbReference type="InParanoid" id="D1C8R8"/>
<proteinExistence type="inferred from homology"/>
<keyword evidence="6" id="KW-0675">Receptor</keyword>